<feature type="compositionally biased region" description="Gly residues" evidence="1">
    <location>
        <begin position="130"/>
        <end position="139"/>
    </location>
</feature>
<dbReference type="Proteomes" id="UP001600424">
    <property type="component" value="Unassembled WGS sequence"/>
</dbReference>
<accession>A0ABW6IS60</accession>
<evidence type="ECO:0008006" key="5">
    <source>
        <dbReference type="Google" id="ProtNLM"/>
    </source>
</evidence>
<evidence type="ECO:0000256" key="1">
    <source>
        <dbReference type="SAM" id="MobiDB-lite"/>
    </source>
</evidence>
<proteinExistence type="predicted"/>
<feature type="transmembrane region" description="Helical" evidence="2">
    <location>
        <begin position="96"/>
        <end position="113"/>
    </location>
</feature>
<sequence length="139" mass="13981">MTPARTLPRLALAASGWVALLATTLPDAAPLRVATVTAFLLVCPGLAAVLALRPAAPAHGMPRYAVLEAALLSLVLGLALATLVAVGLFLGGAFTATRGVVVLAALTSVLALLPRRHHARERDGEVQPDEGGGGGRGGP</sequence>
<keyword evidence="2" id="KW-1133">Transmembrane helix</keyword>
<feature type="transmembrane region" description="Helical" evidence="2">
    <location>
        <begin position="36"/>
        <end position="52"/>
    </location>
</feature>
<keyword evidence="4" id="KW-1185">Reference proteome</keyword>
<dbReference type="EMBL" id="JBHTRV010000005">
    <property type="protein sequence ID" value="MFE5979695.1"/>
    <property type="molecule type" value="Genomic_DNA"/>
</dbReference>
<keyword evidence="2" id="KW-0472">Membrane</keyword>
<feature type="transmembrane region" description="Helical" evidence="2">
    <location>
        <begin position="64"/>
        <end position="90"/>
    </location>
</feature>
<name>A0ABW6IS60_STRWE</name>
<evidence type="ECO:0000313" key="4">
    <source>
        <dbReference type="Proteomes" id="UP001600424"/>
    </source>
</evidence>
<gene>
    <name evidence="3" type="ORF">ACFQ63_08285</name>
</gene>
<protein>
    <recommendedName>
        <fullName evidence="5">Integral membrane protein</fullName>
    </recommendedName>
</protein>
<organism evidence="3 4">
    <name type="scientific">Streptomyces wedmorensis</name>
    <dbReference type="NCBI Taxonomy" id="43759"/>
    <lineage>
        <taxon>Bacteria</taxon>
        <taxon>Bacillati</taxon>
        <taxon>Actinomycetota</taxon>
        <taxon>Actinomycetes</taxon>
        <taxon>Kitasatosporales</taxon>
        <taxon>Streptomycetaceae</taxon>
        <taxon>Streptomyces</taxon>
    </lineage>
</organism>
<evidence type="ECO:0000256" key="2">
    <source>
        <dbReference type="SAM" id="Phobius"/>
    </source>
</evidence>
<dbReference type="RefSeq" id="WP_386248723.1">
    <property type="nucleotide sequence ID" value="NZ_JBHTRV010000005.1"/>
</dbReference>
<reference evidence="3 4" key="1">
    <citation type="submission" date="2024-09" db="EMBL/GenBank/DDBJ databases">
        <title>The Natural Products Discovery Center: Release of the First 8490 Sequenced Strains for Exploring Actinobacteria Biosynthetic Diversity.</title>
        <authorList>
            <person name="Kalkreuter E."/>
            <person name="Kautsar S.A."/>
            <person name="Yang D."/>
            <person name="Bader C.D."/>
            <person name="Teijaro C.N."/>
            <person name="Fluegel L."/>
            <person name="Davis C.M."/>
            <person name="Simpson J.R."/>
            <person name="Lauterbach L."/>
            <person name="Steele A.D."/>
            <person name="Gui C."/>
            <person name="Meng S."/>
            <person name="Li G."/>
            <person name="Viehrig K."/>
            <person name="Ye F."/>
            <person name="Su P."/>
            <person name="Kiefer A.F."/>
            <person name="Nichols A."/>
            <person name="Cepeda A.J."/>
            <person name="Yan W."/>
            <person name="Fan B."/>
            <person name="Jiang Y."/>
            <person name="Adhikari A."/>
            <person name="Zheng C.-J."/>
            <person name="Schuster L."/>
            <person name="Cowan T.M."/>
            <person name="Smanski M.J."/>
            <person name="Chevrette M.G."/>
            <person name="De Carvalho L.P.S."/>
            <person name="Shen B."/>
        </authorList>
    </citation>
    <scope>NUCLEOTIDE SEQUENCE [LARGE SCALE GENOMIC DNA]</scope>
    <source>
        <strain evidence="3 4">NPDC056472</strain>
    </source>
</reference>
<comment type="caution">
    <text evidence="3">The sequence shown here is derived from an EMBL/GenBank/DDBJ whole genome shotgun (WGS) entry which is preliminary data.</text>
</comment>
<evidence type="ECO:0000313" key="3">
    <source>
        <dbReference type="EMBL" id="MFE5979695.1"/>
    </source>
</evidence>
<keyword evidence="2" id="KW-0812">Transmembrane</keyword>
<feature type="region of interest" description="Disordered" evidence="1">
    <location>
        <begin position="120"/>
        <end position="139"/>
    </location>
</feature>